<protein>
    <recommendedName>
        <fullName evidence="1">RIN4 pathogenic type III effector avirulence factor Avr cleavage site domain-containing protein</fullName>
    </recommendedName>
</protein>
<dbReference type="Pfam" id="PF05627">
    <property type="entry name" value="AvrRpt-cleavage"/>
    <property type="match status" value="1"/>
</dbReference>
<proteinExistence type="predicted"/>
<evidence type="ECO:0000313" key="3">
    <source>
        <dbReference type="Proteomes" id="UP000639772"/>
    </source>
</evidence>
<evidence type="ECO:0000259" key="1">
    <source>
        <dbReference type="Pfam" id="PF05627"/>
    </source>
</evidence>
<dbReference type="PANTHER" id="PTHR33159:SF101">
    <property type="entry name" value="OS04G0379600 PROTEIN"/>
    <property type="match status" value="1"/>
</dbReference>
<dbReference type="PANTHER" id="PTHR33159">
    <property type="entry name" value="RPM1-INTERACTING PROTEIN 4 (RIN4) FAMILY PROTEIN"/>
    <property type="match status" value="1"/>
</dbReference>
<gene>
    <name evidence="2" type="ORF">HPP92_019230</name>
</gene>
<dbReference type="Proteomes" id="UP000639772">
    <property type="component" value="Chromosome 10"/>
</dbReference>
<dbReference type="InterPro" id="IPR040387">
    <property type="entry name" value="RIN4/NOI4"/>
</dbReference>
<dbReference type="OrthoDB" id="1903947at2759"/>
<comment type="caution">
    <text evidence="2">The sequence shown here is derived from an EMBL/GenBank/DDBJ whole genome shotgun (WGS) entry which is preliminary data.</text>
</comment>
<evidence type="ECO:0000313" key="2">
    <source>
        <dbReference type="EMBL" id="KAG0465066.1"/>
    </source>
</evidence>
<accession>A0A835Q2I1</accession>
<dbReference type="InterPro" id="IPR008700">
    <property type="entry name" value="TypeIII_avirulence_cleave"/>
</dbReference>
<name>A0A835Q2I1_VANPL</name>
<reference evidence="2 3" key="1">
    <citation type="journal article" date="2020" name="Nat. Food">
        <title>A phased Vanilla planifolia genome enables genetic improvement of flavour and production.</title>
        <authorList>
            <person name="Hasing T."/>
            <person name="Tang H."/>
            <person name="Brym M."/>
            <person name="Khazi F."/>
            <person name="Huang T."/>
            <person name="Chambers A.H."/>
        </authorList>
    </citation>
    <scope>NUCLEOTIDE SEQUENCE [LARGE SCALE GENOMIC DNA]</scope>
    <source>
        <tissue evidence="2">Leaf</tissue>
    </source>
</reference>
<organism evidence="2 3">
    <name type="scientific">Vanilla planifolia</name>
    <name type="common">Vanilla</name>
    <dbReference type="NCBI Taxonomy" id="51239"/>
    <lineage>
        <taxon>Eukaryota</taxon>
        <taxon>Viridiplantae</taxon>
        <taxon>Streptophyta</taxon>
        <taxon>Embryophyta</taxon>
        <taxon>Tracheophyta</taxon>
        <taxon>Spermatophyta</taxon>
        <taxon>Magnoliopsida</taxon>
        <taxon>Liliopsida</taxon>
        <taxon>Asparagales</taxon>
        <taxon>Orchidaceae</taxon>
        <taxon>Vanilloideae</taxon>
        <taxon>Vanilleae</taxon>
        <taxon>Vanilla</taxon>
    </lineage>
</organism>
<dbReference type="EMBL" id="JADCNM010000010">
    <property type="protein sequence ID" value="KAG0465066.1"/>
    <property type="molecule type" value="Genomic_DNA"/>
</dbReference>
<dbReference type="AlphaFoldDB" id="A0A835Q2I1"/>
<sequence>MSLKDRPLPKFGEWDDNDPASAETFTEIFKRARDEKKTGVSAPLNDLSSDKLGVGHTTTKRGSYTFDGLMFHQDDFMNFGNAFVKVIVV</sequence>
<feature type="domain" description="RIN4 pathogenic type III effector avirulence factor Avr cleavage site" evidence="1">
    <location>
        <begin position="5"/>
        <end position="37"/>
    </location>
</feature>